<reference evidence="1" key="1">
    <citation type="submission" date="2024-03" db="EMBL/GenBank/DDBJ databases">
        <title>Complete genome sequence of Mycoplasma gypis type strain B1/T1.</title>
        <authorList>
            <person name="Spergser J."/>
        </authorList>
    </citation>
    <scope>NUCLEOTIDE SEQUENCE [LARGE SCALE GENOMIC DNA]</scope>
    <source>
        <strain evidence="1">B1/T1</strain>
    </source>
</reference>
<protein>
    <recommendedName>
        <fullName evidence="3">VRR-NUC domain-containing protein</fullName>
    </recommendedName>
</protein>
<dbReference type="EMBL" id="CP148066">
    <property type="protein sequence ID" value="WXL28623.1"/>
    <property type="molecule type" value="Genomic_DNA"/>
</dbReference>
<dbReference type="RefSeq" id="WP_205499004.1">
    <property type="nucleotide sequence ID" value="NZ_CP148066.1"/>
</dbReference>
<name>A0ABZ2RR76_9BACT</name>
<proteinExistence type="predicted"/>
<dbReference type="Proteomes" id="UP001460679">
    <property type="component" value="Chromosome"/>
</dbReference>
<keyword evidence="2" id="KW-1185">Reference proteome</keyword>
<gene>
    <name evidence="1" type="ORF">WG616_01145</name>
</gene>
<sequence>MTEKQLETKIKTLLQKNNISYIKIFANAFQGAGLADLLIFNKYICYALELKTDLFRNKPTKIQIATALKHQNNIIYLFCDQWNWNEIINDILKGNHAKLKHLSKKQLEYFKTQL</sequence>
<evidence type="ECO:0000313" key="1">
    <source>
        <dbReference type="EMBL" id="WXL28623.1"/>
    </source>
</evidence>
<accession>A0ABZ2RR76</accession>
<evidence type="ECO:0000313" key="2">
    <source>
        <dbReference type="Proteomes" id="UP001460679"/>
    </source>
</evidence>
<organism evidence="1 2">
    <name type="scientific">[Mycoplasma] gypis</name>
    <dbReference type="NCBI Taxonomy" id="92404"/>
    <lineage>
        <taxon>Bacteria</taxon>
        <taxon>Bacillati</taxon>
        <taxon>Mycoplasmatota</taxon>
        <taxon>Mycoplasmoidales</taxon>
        <taxon>Metamycoplasmataceae</taxon>
        <taxon>Metamycoplasma</taxon>
    </lineage>
</organism>
<evidence type="ECO:0008006" key="3">
    <source>
        <dbReference type="Google" id="ProtNLM"/>
    </source>
</evidence>